<evidence type="ECO:0000259" key="8">
    <source>
        <dbReference type="PROSITE" id="PS51007"/>
    </source>
</evidence>
<dbReference type="GO" id="GO:0046872">
    <property type="term" value="F:metal ion binding"/>
    <property type="evidence" value="ECO:0007669"/>
    <property type="project" value="UniProtKB-KW"/>
</dbReference>
<sequence>MKTKNLLFILLTITSGSLFASEFGDPKLGEIKAPSCIFCHNPNGPVAQDGYPNLNGQDPLYLFNAMQAYKSDQRTGPMAQLMKAQLQHLSEDDLKDVAAFYASKAN</sequence>
<name>A0A1H5X0Q2_9VIBR</name>
<keyword evidence="5 6" id="KW-0408">Iron</keyword>
<feature type="chain" id="PRO_5009288938" evidence="7">
    <location>
        <begin position="21"/>
        <end position="106"/>
    </location>
</feature>
<dbReference type="InterPro" id="IPR009056">
    <property type="entry name" value="Cyt_c-like_dom"/>
</dbReference>
<dbReference type="InterPro" id="IPR050597">
    <property type="entry name" value="Cytochrome_c_Oxidase_Subunit"/>
</dbReference>
<dbReference type="SUPFAM" id="SSF46626">
    <property type="entry name" value="Cytochrome c"/>
    <property type="match status" value="1"/>
</dbReference>
<keyword evidence="4" id="KW-0249">Electron transport</keyword>
<dbReference type="AlphaFoldDB" id="A0A1H5X0Q2"/>
<evidence type="ECO:0000256" key="3">
    <source>
        <dbReference type="ARBA" id="ARBA00022723"/>
    </source>
</evidence>
<proteinExistence type="predicted"/>
<evidence type="ECO:0000256" key="5">
    <source>
        <dbReference type="ARBA" id="ARBA00023004"/>
    </source>
</evidence>
<dbReference type="PANTHER" id="PTHR33751">
    <property type="entry name" value="CBB3-TYPE CYTOCHROME C OXIDASE SUBUNIT FIXP"/>
    <property type="match status" value="1"/>
</dbReference>
<evidence type="ECO:0000256" key="4">
    <source>
        <dbReference type="ARBA" id="ARBA00022982"/>
    </source>
</evidence>
<dbReference type="OrthoDB" id="9773456at2"/>
<reference evidence="10" key="1">
    <citation type="submission" date="2016-10" db="EMBL/GenBank/DDBJ databases">
        <authorList>
            <person name="Varghese N."/>
            <person name="Submissions S."/>
        </authorList>
    </citation>
    <scope>NUCLEOTIDE SEQUENCE [LARGE SCALE GENOMIC DNA]</scope>
    <source>
        <strain evidence="10">CGMCC 1.7062</strain>
    </source>
</reference>
<keyword evidence="7" id="KW-0732">Signal</keyword>
<dbReference type="InterPro" id="IPR036909">
    <property type="entry name" value="Cyt_c-like_dom_sf"/>
</dbReference>
<keyword evidence="10" id="KW-1185">Reference proteome</keyword>
<feature type="signal peptide" evidence="7">
    <location>
        <begin position="1"/>
        <end position="20"/>
    </location>
</feature>
<dbReference type="PROSITE" id="PS51007">
    <property type="entry name" value="CYTC"/>
    <property type="match status" value="1"/>
</dbReference>
<keyword evidence="3 6" id="KW-0479">Metal-binding</keyword>
<evidence type="ECO:0000256" key="1">
    <source>
        <dbReference type="ARBA" id="ARBA00022448"/>
    </source>
</evidence>
<feature type="domain" description="Cytochrome c" evidence="8">
    <location>
        <begin position="24"/>
        <end position="105"/>
    </location>
</feature>
<evidence type="ECO:0000256" key="2">
    <source>
        <dbReference type="ARBA" id="ARBA00022617"/>
    </source>
</evidence>
<dbReference type="EMBL" id="FNVG01000006">
    <property type="protein sequence ID" value="SEG04867.1"/>
    <property type="molecule type" value="Genomic_DNA"/>
</dbReference>
<keyword evidence="1" id="KW-0813">Transport</keyword>
<organism evidence="9 10">
    <name type="scientific">Vibrio hangzhouensis</name>
    <dbReference type="NCBI Taxonomy" id="462991"/>
    <lineage>
        <taxon>Bacteria</taxon>
        <taxon>Pseudomonadati</taxon>
        <taxon>Pseudomonadota</taxon>
        <taxon>Gammaproteobacteria</taxon>
        <taxon>Vibrionales</taxon>
        <taxon>Vibrionaceae</taxon>
        <taxon>Vibrio</taxon>
    </lineage>
</organism>
<dbReference type="GO" id="GO:0020037">
    <property type="term" value="F:heme binding"/>
    <property type="evidence" value="ECO:0007669"/>
    <property type="project" value="InterPro"/>
</dbReference>
<dbReference type="RefSeq" id="WP_103879882.1">
    <property type="nucleotide sequence ID" value="NZ_FNVG01000006.1"/>
</dbReference>
<keyword evidence="2 6" id="KW-0349">Heme</keyword>
<accession>A0A1H5X0Q2</accession>
<protein>
    <submittedName>
        <fullName evidence="9">Cytochrome c553</fullName>
    </submittedName>
</protein>
<dbReference type="Gene3D" id="1.10.760.10">
    <property type="entry name" value="Cytochrome c-like domain"/>
    <property type="match status" value="1"/>
</dbReference>
<dbReference type="PANTHER" id="PTHR33751:SF9">
    <property type="entry name" value="CYTOCHROME C4"/>
    <property type="match status" value="1"/>
</dbReference>
<evidence type="ECO:0000256" key="6">
    <source>
        <dbReference type="PROSITE-ProRule" id="PRU00433"/>
    </source>
</evidence>
<dbReference type="Proteomes" id="UP000236721">
    <property type="component" value="Unassembled WGS sequence"/>
</dbReference>
<dbReference type="Pfam" id="PF00034">
    <property type="entry name" value="Cytochrom_C"/>
    <property type="match status" value="1"/>
</dbReference>
<dbReference type="GO" id="GO:0009055">
    <property type="term" value="F:electron transfer activity"/>
    <property type="evidence" value="ECO:0007669"/>
    <property type="project" value="InterPro"/>
</dbReference>
<evidence type="ECO:0000313" key="10">
    <source>
        <dbReference type="Proteomes" id="UP000236721"/>
    </source>
</evidence>
<evidence type="ECO:0000256" key="7">
    <source>
        <dbReference type="SAM" id="SignalP"/>
    </source>
</evidence>
<evidence type="ECO:0000313" key="9">
    <source>
        <dbReference type="EMBL" id="SEG04867.1"/>
    </source>
</evidence>
<gene>
    <name evidence="9" type="ORF">SAMN04488244_106140</name>
</gene>